<name>A0ABY7ARY1_9ALTE</name>
<evidence type="ECO:0000256" key="1">
    <source>
        <dbReference type="SAM" id="Phobius"/>
    </source>
</evidence>
<keyword evidence="2" id="KW-0614">Plasmid</keyword>
<evidence type="ECO:0000313" key="3">
    <source>
        <dbReference type="Proteomes" id="UP001163726"/>
    </source>
</evidence>
<evidence type="ECO:0008006" key="4">
    <source>
        <dbReference type="Google" id="ProtNLM"/>
    </source>
</evidence>
<keyword evidence="3" id="KW-1185">Reference proteome</keyword>
<feature type="transmembrane region" description="Helical" evidence="1">
    <location>
        <begin position="127"/>
        <end position="152"/>
    </location>
</feature>
<proteinExistence type="predicted"/>
<dbReference type="EMBL" id="CP109967">
    <property type="protein sequence ID" value="WAJ72234.1"/>
    <property type="molecule type" value="Genomic_DNA"/>
</dbReference>
<sequence length="207" mass="23495">MCEFDFLVGAGKELSMELGSIKNKIQHDTDGIDDDVRSQIIYASYVMPANIAKEFINDANIGVFKDFEEKKLEAENLKSKWGEEIQEKETAVNALRDKLVQYKTGFNFVGLYEGFSGLAEKKKKESFWLFMSLVCMGVMIVVPLATEIILSITGMIDAEKLGLAHLMVLLPLISIEVILIYFFRVILLNHRSVKAQIMQIELRQTMC</sequence>
<feature type="transmembrane region" description="Helical" evidence="1">
    <location>
        <begin position="164"/>
        <end position="187"/>
    </location>
</feature>
<geneLocation type="plasmid" evidence="2 3">
    <name>pCadTS8_2</name>
</geneLocation>
<accession>A0ABY7ARY1</accession>
<dbReference type="RefSeq" id="WP_268076949.1">
    <property type="nucleotide sequence ID" value="NZ_CP109967.1"/>
</dbReference>
<evidence type="ECO:0000313" key="2">
    <source>
        <dbReference type="EMBL" id="WAJ72234.1"/>
    </source>
</evidence>
<gene>
    <name evidence="2" type="ORF">OLW01_18335</name>
</gene>
<reference evidence="2" key="1">
    <citation type="submission" date="2022-10" db="EMBL/GenBank/DDBJ databases">
        <title>Catenovulum adriacola sp. nov. isolated in the Harbour of Susak.</title>
        <authorList>
            <person name="Schoch T."/>
            <person name="Reich S.J."/>
            <person name="Stoeferle S."/>
            <person name="Flaiz M."/>
            <person name="Kazda M."/>
            <person name="Riedel C.U."/>
            <person name="Duerre P."/>
        </authorList>
    </citation>
    <scope>NUCLEOTIDE SEQUENCE</scope>
    <source>
        <strain evidence="2">TS8</strain>
        <plasmid evidence="2">pCadTS8_2</plasmid>
    </source>
</reference>
<organism evidence="2 3">
    <name type="scientific">Catenovulum adriaticum</name>
    <dbReference type="NCBI Taxonomy" id="2984846"/>
    <lineage>
        <taxon>Bacteria</taxon>
        <taxon>Pseudomonadati</taxon>
        <taxon>Pseudomonadota</taxon>
        <taxon>Gammaproteobacteria</taxon>
        <taxon>Alteromonadales</taxon>
        <taxon>Alteromonadaceae</taxon>
        <taxon>Catenovulum</taxon>
    </lineage>
</organism>
<keyword evidence="1" id="KW-0812">Transmembrane</keyword>
<keyword evidence="1" id="KW-0472">Membrane</keyword>
<dbReference type="Proteomes" id="UP001163726">
    <property type="component" value="Plasmid pCadTS8_2"/>
</dbReference>
<protein>
    <recommendedName>
        <fullName evidence="4">SMODS and SLOG-associating 2TM effector domain-containing protein</fullName>
    </recommendedName>
</protein>
<keyword evidence="1" id="KW-1133">Transmembrane helix</keyword>